<dbReference type="GO" id="GO:0005509">
    <property type="term" value="F:calcium ion binding"/>
    <property type="evidence" value="ECO:0007669"/>
    <property type="project" value="InterPro"/>
</dbReference>
<feature type="domain" description="EF-hand" evidence="2">
    <location>
        <begin position="73"/>
        <end position="100"/>
    </location>
</feature>
<dbReference type="InterPro" id="IPR002048">
    <property type="entry name" value="EF_hand_dom"/>
</dbReference>
<evidence type="ECO:0000259" key="2">
    <source>
        <dbReference type="PROSITE" id="PS50222"/>
    </source>
</evidence>
<keyword evidence="1" id="KW-0732">Signal</keyword>
<name>A0A545TKJ3_9PROT</name>
<organism evidence="3 4">
    <name type="scientific">Denitrobaculum tricleocarpae</name>
    <dbReference type="NCBI Taxonomy" id="2591009"/>
    <lineage>
        <taxon>Bacteria</taxon>
        <taxon>Pseudomonadati</taxon>
        <taxon>Pseudomonadota</taxon>
        <taxon>Alphaproteobacteria</taxon>
        <taxon>Rhodospirillales</taxon>
        <taxon>Rhodospirillaceae</taxon>
        <taxon>Denitrobaculum</taxon>
    </lineage>
</organism>
<evidence type="ECO:0000256" key="1">
    <source>
        <dbReference type="SAM" id="SignalP"/>
    </source>
</evidence>
<accession>A0A545TKJ3</accession>
<comment type="caution">
    <text evidence="3">The sequence shown here is derived from an EMBL/GenBank/DDBJ whole genome shotgun (WGS) entry which is preliminary data.</text>
</comment>
<proteinExistence type="predicted"/>
<keyword evidence="4" id="KW-1185">Reference proteome</keyword>
<dbReference type="PROSITE" id="PS00018">
    <property type="entry name" value="EF_HAND_1"/>
    <property type="match status" value="1"/>
</dbReference>
<dbReference type="Proteomes" id="UP000315252">
    <property type="component" value="Unassembled WGS sequence"/>
</dbReference>
<dbReference type="InterPro" id="IPR018247">
    <property type="entry name" value="EF_Hand_1_Ca_BS"/>
</dbReference>
<dbReference type="Pfam" id="PF06226">
    <property type="entry name" value="DUF1007"/>
    <property type="match status" value="1"/>
</dbReference>
<dbReference type="PROSITE" id="PS50222">
    <property type="entry name" value="EF_HAND_2"/>
    <property type="match status" value="1"/>
</dbReference>
<feature type="chain" id="PRO_5021937642" evidence="1">
    <location>
        <begin position="32"/>
        <end position="213"/>
    </location>
</feature>
<protein>
    <submittedName>
        <fullName evidence="3">DUF1007 family protein</fullName>
    </submittedName>
</protein>
<feature type="signal peptide" evidence="1">
    <location>
        <begin position="1"/>
        <end position="31"/>
    </location>
</feature>
<dbReference type="EMBL" id="VHSH01000007">
    <property type="protein sequence ID" value="TQV77735.1"/>
    <property type="molecule type" value="Genomic_DNA"/>
</dbReference>
<evidence type="ECO:0000313" key="4">
    <source>
        <dbReference type="Proteomes" id="UP000315252"/>
    </source>
</evidence>
<reference evidence="3 4" key="1">
    <citation type="submission" date="2019-06" db="EMBL/GenBank/DDBJ databases">
        <title>Whole genome sequence for Rhodospirillaceae sp. R148.</title>
        <authorList>
            <person name="Wang G."/>
        </authorList>
    </citation>
    <scope>NUCLEOTIDE SEQUENCE [LARGE SCALE GENOMIC DNA]</scope>
    <source>
        <strain evidence="3 4">R148</strain>
    </source>
</reference>
<sequence>MLSKGPMTFLPRFSRTGALPAAALAGLVALAPGSADPHPHVWIDTVVKPQFVGGMVTAFEIDWTFDDLYSFLVIDDFDSNKNGTLDPDELAALAKASRDTLGLTDYFTRITLDGERLRNLNFENLTATSFLERISYHFVIKLEAPVDPRTQNLTFATYDENYYIEILLNEQDPVRFEGDWPRACRYEIGRDEVNRIYFDLVAPTIVTFPCPTS</sequence>
<dbReference type="AlphaFoldDB" id="A0A545TKJ3"/>
<dbReference type="OrthoDB" id="1679673at2"/>
<evidence type="ECO:0000313" key="3">
    <source>
        <dbReference type="EMBL" id="TQV77735.1"/>
    </source>
</evidence>
<dbReference type="InterPro" id="IPR010412">
    <property type="entry name" value="DUF1007"/>
</dbReference>
<gene>
    <name evidence="3" type="ORF">FKG95_19420</name>
</gene>